<evidence type="ECO:0000256" key="6">
    <source>
        <dbReference type="ARBA" id="ARBA00022989"/>
    </source>
</evidence>
<keyword evidence="11" id="KW-1185">Reference proteome</keyword>
<evidence type="ECO:0000313" key="10">
    <source>
        <dbReference type="EMBL" id="AWM77188.1"/>
    </source>
</evidence>
<dbReference type="PANTHER" id="PTHR33908">
    <property type="entry name" value="MANNOSYLTRANSFERASE YKCB-RELATED"/>
    <property type="match status" value="1"/>
</dbReference>
<dbReference type="InterPro" id="IPR038731">
    <property type="entry name" value="RgtA/B/C-like"/>
</dbReference>
<evidence type="ECO:0000256" key="7">
    <source>
        <dbReference type="ARBA" id="ARBA00023136"/>
    </source>
</evidence>
<evidence type="ECO:0000256" key="3">
    <source>
        <dbReference type="ARBA" id="ARBA00022676"/>
    </source>
</evidence>
<dbReference type="OrthoDB" id="9811222at2"/>
<name>A0A2Z3I044_9CAUL</name>
<keyword evidence="4 10" id="KW-0808">Transferase</keyword>
<sequence>MRLDAGRGLWLLILALTALRLWAAAVIPLTEDEAYYRLWSQHLHLGYYDHPPMIAWWIRLGTFLAGDTPLGVRLLPILGAAATTWLTADLARRLGGSARTGLVAALAYNAMLTIGAGGILATPDAPAIFFWAATLSVLARIAAGGSPRFWVLAGLAAGLACISKYSALFLAPGVVLWLAASPEGRRRLLTPWPWTAVVAAGVVFATNLAWNATHDWLTFEKQFGRVEPSQFRPAYLGELLTTQFVLLNPILAVLAGLGVWAVIRNRGRVGGMDLSLPLLAALPFCLYLALHSLHDRVQAHWPATVFAAFALAVAGAVTDRPRGWRSRLLAGGLGLGAVSMVGVLAWAGLQGPPINSRTDPLLPIRGWPDFARQVEAARVSAGADWVGVAHYGALSQLAATGQVKAPLVHLIERERWPDAAPAPVDRPGLVLDKSRRLSLPDLQACFGKVTPMGELIRGVPTSRVDRYPLYRVEGPVPDLLARGCPDELGKNRRR</sequence>
<comment type="subcellular location">
    <subcellularLocation>
        <location evidence="1">Cell membrane</location>
        <topology evidence="1">Multi-pass membrane protein</topology>
    </subcellularLocation>
</comment>
<feature type="transmembrane region" description="Helical" evidence="8">
    <location>
        <begin position="244"/>
        <end position="263"/>
    </location>
</feature>
<evidence type="ECO:0000256" key="8">
    <source>
        <dbReference type="SAM" id="Phobius"/>
    </source>
</evidence>
<dbReference type="EMBL" id="CP029479">
    <property type="protein sequence ID" value="AWM77188.1"/>
    <property type="molecule type" value="Genomic_DNA"/>
</dbReference>
<feature type="transmembrane region" description="Helical" evidence="8">
    <location>
        <begin position="127"/>
        <end position="143"/>
    </location>
</feature>
<dbReference type="GO" id="GO:0009103">
    <property type="term" value="P:lipopolysaccharide biosynthetic process"/>
    <property type="evidence" value="ECO:0007669"/>
    <property type="project" value="UniProtKB-ARBA"/>
</dbReference>
<feature type="transmembrane region" description="Helical" evidence="8">
    <location>
        <begin position="275"/>
        <end position="293"/>
    </location>
</feature>
<evidence type="ECO:0000313" key="11">
    <source>
        <dbReference type="Proteomes" id="UP000247763"/>
    </source>
</evidence>
<dbReference type="Pfam" id="PF13231">
    <property type="entry name" value="PMT_2"/>
    <property type="match status" value="1"/>
</dbReference>
<keyword evidence="7 8" id="KW-0472">Membrane</keyword>
<dbReference type="InterPro" id="IPR050297">
    <property type="entry name" value="LipidA_mod_glycosyltrf_83"/>
</dbReference>
<feature type="transmembrane region" description="Helical" evidence="8">
    <location>
        <begin position="149"/>
        <end position="180"/>
    </location>
</feature>
<keyword evidence="3" id="KW-0328">Glycosyltransferase</keyword>
<accession>A0A2Z3I044</accession>
<feature type="transmembrane region" description="Helical" evidence="8">
    <location>
        <begin position="329"/>
        <end position="349"/>
    </location>
</feature>
<proteinExistence type="predicted"/>
<dbReference type="PANTHER" id="PTHR33908:SF11">
    <property type="entry name" value="MEMBRANE PROTEIN"/>
    <property type="match status" value="1"/>
</dbReference>
<reference evidence="11" key="1">
    <citation type="submission" date="2018-05" db="EMBL/GenBank/DDBJ databases">
        <title>Genome sequencing of Phenylobacterium sp. HYN0004.</title>
        <authorList>
            <person name="Yi H."/>
            <person name="Baek C."/>
        </authorList>
    </citation>
    <scope>NUCLEOTIDE SEQUENCE [LARGE SCALE GENOMIC DNA]</scope>
    <source>
        <strain evidence="11">HYN0004</strain>
    </source>
</reference>
<dbReference type="GO" id="GO:0016763">
    <property type="term" value="F:pentosyltransferase activity"/>
    <property type="evidence" value="ECO:0007669"/>
    <property type="project" value="TreeGrafter"/>
</dbReference>
<dbReference type="AlphaFoldDB" id="A0A2Z3I044"/>
<keyword evidence="5 8" id="KW-0812">Transmembrane</keyword>
<feature type="transmembrane region" description="Helical" evidence="8">
    <location>
        <begin position="102"/>
        <end position="120"/>
    </location>
</feature>
<keyword evidence="6 8" id="KW-1133">Transmembrane helix</keyword>
<evidence type="ECO:0000256" key="1">
    <source>
        <dbReference type="ARBA" id="ARBA00004651"/>
    </source>
</evidence>
<dbReference type="GO" id="GO:0005886">
    <property type="term" value="C:plasma membrane"/>
    <property type="evidence" value="ECO:0007669"/>
    <property type="project" value="UniProtKB-SubCell"/>
</dbReference>
<protein>
    <submittedName>
        <fullName evidence="10">Glycosyl transferase family 39</fullName>
    </submittedName>
</protein>
<feature type="transmembrane region" description="Helical" evidence="8">
    <location>
        <begin position="192"/>
        <end position="210"/>
    </location>
</feature>
<evidence type="ECO:0000256" key="2">
    <source>
        <dbReference type="ARBA" id="ARBA00022475"/>
    </source>
</evidence>
<feature type="transmembrane region" description="Helical" evidence="8">
    <location>
        <begin position="299"/>
        <end position="317"/>
    </location>
</feature>
<evidence type="ECO:0000256" key="4">
    <source>
        <dbReference type="ARBA" id="ARBA00022679"/>
    </source>
</evidence>
<organism evidence="10 11">
    <name type="scientific">Phenylobacterium parvum</name>
    <dbReference type="NCBI Taxonomy" id="2201350"/>
    <lineage>
        <taxon>Bacteria</taxon>
        <taxon>Pseudomonadati</taxon>
        <taxon>Pseudomonadota</taxon>
        <taxon>Alphaproteobacteria</taxon>
        <taxon>Caulobacterales</taxon>
        <taxon>Caulobacteraceae</taxon>
        <taxon>Phenylobacterium</taxon>
    </lineage>
</organism>
<feature type="domain" description="Glycosyltransferase RgtA/B/C/D-like" evidence="9">
    <location>
        <begin position="49"/>
        <end position="210"/>
    </location>
</feature>
<evidence type="ECO:0000256" key="5">
    <source>
        <dbReference type="ARBA" id="ARBA00022692"/>
    </source>
</evidence>
<keyword evidence="2" id="KW-1003">Cell membrane</keyword>
<dbReference type="RefSeq" id="WP_110449757.1">
    <property type="nucleotide sequence ID" value="NZ_CP029479.1"/>
</dbReference>
<evidence type="ECO:0000259" key="9">
    <source>
        <dbReference type="Pfam" id="PF13231"/>
    </source>
</evidence>
<dbReference type="KEGG" id="phb:HYN04_05075"/>
<gene>
    <name evidence="10" type="ORF">HYN04_05075</name>
</gene>
<dbReference type="Proteomes" id="UP000247763">
    <property type="component" value="Chromosome"/>
</dbReference>